<dbReference type="Proteomes" id="UP000053676">
    <property type="component" value="Unassembled WGS sequence"/>
</dbReference>
<feature type="region of interest" description="Disordered" evidence="5">
    <location>
        <begin position="152"/>
        <end position="178"/>
    </location>
</feature>
<evidence type="ECO:0000256" key="3">
    <source>
        <dbReference type="ARBA" id="ARBA00022525"/>
    </source>
</evidence>
<feature type="signal peptide" evidence="6">
    <location>
        <begin position="1"/>
        <end position="27"/>
    </location>
</feature>
<proteinExistence type="inferred from homology"/>
<dbReference type="Gene3D" id="2.60.40.3330">
    <property type="match status" value="1"/>
</dbReference>
<accession>W2TK75</accession>
<dbReference type="KEGG" id="nai:NECAME_08072"/>
<feature type="compositionally biased region" description="Basic and acidic residues" evidence="5">
    <location>
        <begin position="156"/>
        <end position="178"/>
    </location>
</feature>
<feature type="chain" id="PRO_5004825153" evidence="6">
    <location>
        <begin position="28"/>
        <end position="178"/>
    </location>
</feature>
<keyword evidence="8" id="KW-1185">Reference proteome</keyword>
<comment type="subcellular location">
    <subcellularLocation>
        <location evidence="1">Secreted</location>
    </subcellularLocation>
</comment>
<evidence type="ECO:0000256" key="5">
    <source>
        <dbReference type="SAM" id="MobiDB-lite"/>
    </source>
</evidence>
<evidence type="ECO:0000313" key="8">
    <source>
        <dbReference type="Proteomes" id="UP000053676"/>
    </source>
</evidence>
<protein>
    <submittedName>
        <fullName evidence="7">Transthyretin-like family protein</fullName>
    </submittedName>
</protein>
<dbReference type="GeneID" id="25348102"/>
<name>W2TK75_NECAM</name>
<sequence length="178" mass="20543">MTNKRCMVHLSLIAVFLLFLHVHTTDAEKSIAVKGTLKCGGYPAGQILVRLWAVDEDGRGQLLEQTHSDDAGQFHMVGRSKSGNNWRPVLNVYHDCDDAKNPGRRKLNFLLPKKYVTEGKTPANIFDLGTWNLETSITEDEERVDLITRRRRRDQRKSPERNNTLDRYENPDERVDPW</sequence>
<dbReference type="PANTHER" id="PTHR21700:SF32">
    <property type="entry name" value="TRANSTHYRETIN-LIKE FAMILY PROTEIN"/>
    <property type="match status" value="1"/>
</dbReference>
<dbReference type="AlphaFoldDB" id="W2TK75"/>
<dbReference type="InterPro" id="IPR001534">
    <property type="entry name" value="Transthyretin-like"/>
</dbReference>
<dbReference type="InterPro" id="IPR038479">
    <property type="entry name" value="Transthyretin-like_sf"/>
</dbReference>
<dbReference type="Pfam" id="PF01060">
    <property type="entry name" value="TTR-52"/>
    <property type="match status" value="1"/>
</dbReference>
<dbReference type="PANTHER" id="PTHR21700">
    <property type="entry name" value="TRANSTHYRETIN-LIKE FAMILY PROTEIN-RELATED"/>
    <property type="match status" value="1"/>
</dbReference>
<dbReference type="EMBL" id="KI658534">
    <property type="protein sequence ID" value="ETN82198.1"/>
    <property type="molecule type" value="Genomic_DNA"/>
</dbReference>
<dbReference type="OrthoDB" id="5855935at2759"/>
<evidence type="ECO:0000313" key="7">
    <source>
        <dbReference type="EMBL" id="ETN82198.1"/>
    </source>
</evidence>
<keyword evidence="3" id="KW-0964">Secreted</keyword>
<evidence type="ECO:0000256" key="2">
    <source>
        <dbReference type="ARBA" id="ARBA00010112"/>
    </source>
</evidence>
<dbReference type="GO" id="GO:0009986">
    <property type="term" value="C:cell surface"/>
    <property type="evidence" value="ECO:0007669"/>
    <property type="project" value="InterPro"/>
</dbReference>
<reference evidence="8" key="1">
    <citation type="journal article" date="2014" name="Nat. Genet.">
        <title>Genome of the human hookworm Necator americanus.</title>
        <authorList>
            <person name="Tang Y.T."/>
            <person name="Gao X."/>
            <person name="Rosa B.A."/>
            <person name="Abubucker S."/>
            <person name="Hallsworth-Pepin K."/>
            <person name="Martin J."/>
            <person name="Tyagi R."/>
            <person name="Heizer E."/>
            <person name="Zhang X."/>
            <person name="Bhonagiri-Palsikar V."/>
            <person name="Minx P."/>
            <person name="Warren W.C."/>
            <person name="Wang Q."/>
            <person name="Zhan B."/>
            <person name="Hotez P.J."/>
            <person name="Sternberg P.W."/>
            <person name="Dougall A."/>
            <person name="Gaze S.T."/>
            <person name="Mulvenna J."/>
            <person name="Sotillo J."/>
            <person name="Ranganathan S."/>
            <person name="Rabelo E.M."/>
            <person name="Wilson R.K."/>
            <person name="Felgner P.L."/>
            <person name="Bethony J."/>
            <person name="Hawdon J.M."/>
            <person name="Gasser R.B."/>
            <person name="Loukas A."/>
            <person name="Mitreva M."/>
        </authorList>
    </citation>
    <scope>NUCLEOTIDE SEQUENCE [LARGE SCALE GENOMIC DNA]</scope>
</reference>
<evidence type="ECO:0000256" key="4">
    <source>
        <dbReference type="ARBA" id="ARBA00022729"/>
    </source>
</evidence>
<keyword evidence="4 6" id="KW-0732">Signal</keyword>
<evidence type="ECO:0000256" key="6">
    <source>
        <dbReference type="SAM" id="SignalP"/>
    </source>
</evidence>
<gene>
    <name evidence="7" type="ORF">NECAME_08072</name>
</gene>
<comment type="similarity">
    <text evidence="2">Belongs to the nematode transthyretin-like family.</text>
</comment>
<evidence type="ECO:0000256" key="1">
    <source>
        <dbReference type="ARBA" id="ARBA00004613"/>
    </source>
</evidence>
<organism evidence="7 8">
    <name type="scientific">Necator americanus</name>
    <name type="common">Human hookworm</name>
    <dbReference type="NCBI Taxonomy" id="51031"/>
    <lineage>
        <taxon>Eukaryota</taxon>
        <taxon>Metazoa</taxon>
        <taxon>Ecdysozoa</taxon>
        <taxon>Nematoda</taxon>
        <taxon>Chromadorea</taxon>
        <taxon>Rhabditida</taxon>
        <taxon>Rhabditina</taxon>
        <taxon>Rhabditomorpha</taxon>
        <taxon>Strongyloidea</taxon>
        <taxon>Ancylostomatidae</taxon>
        <taxon>Bunostominae</taxon>
        <taxon>Necator</taxon>
    </lineage>
</organism>
<dbReference type="GO" id="GO:0005576">
    <property type="term" value="C:extracellular region"/>
    <property type="evidence" value="ECO:0007669"/>
    <property type="project" value="UniProtKB-SubCell"/>
</dbReference>
<dbReference type="CTD" id="25348102"/>